<evidence type="ECO:0000313" key="2">
    <source>
        <dbReference type="EMBL" id="AXG66832.1"/>
    </source>
</evidence>
<dbReference type="EMBL" id="MH460461">
    <property type="protein sequence ID" value="AXG66832.1"/>
    <property type="molecule type" value="Genomic_DNA"/>
</dbReference>
<organism evidence="2 3">
    <name type="scientific">Dickeya phage vB_DsoM_JA29</name>
    <dbReference type="NCBI Taxonomy" id="2283031"/>
    <lineage>
        <taxon>Viruses</taxon>
        <taxon>Duplodnaviria</taxon>
        <taxon>Heunggongvirae</taxon>
        <taxon>Uroviricota</taxon>
        <taxon>Caudoviricetes</taxon>
        <taxon>Salmondvirus</taxon>
        <taxon>Salmondvirus JA29</taxon>
    </lineage>
</organism>
<gene>
    <name evidence="2" type="ORF">JA29_106</name>
</gene>
<keyword evidence="3" id="KW-1185">Reference proteome</keyword>
<protein>
    <submittedName>
        <fullName evidence="2">Uncharacterized protein</fullName>
    </submittedName>
</protein>
<sequence>MSERRIDITEKKNSPGTNAGPTGMPGPKEVGDWGGAKKEYSNPIMNYFDQERFAGDFTKMGIAGCFRHIAETLDNEIPDSAEKSAGLRKLLEAQDCMMRASEK</sequence>
<name>A0A384ZX61_9CAUD</name>
<accession>A0A384ZX61</accession>
<evidence type="ECO:0000313" key="3">
    <source>
        <dbReference type="Proteomes" id="UP000263326"/>
    </source>
</evidence>
<feature type="region of interest" description="Disordered" evidence="1">
    <location>
        <begin position="1"/>
        <end position="35"/>
    </location>
</feature>
<dbReference type="Proteomes" id="UP000263326">
    <property type="component" value="Segment"/>
</dbReference>
<proteinExistence type="predicted"/>
<reference evidence="2 3" key="1">
    <citation type="journal article" date="2018" name="Front. Microbiol.">
        <title>Jumbo Bacteriophages Are Represented Within an Increasing Diversity of Environmental Viruses Infecting the Emerging Phytopathogen, Dickeya solani.</title>
        <authorList>
            <person name="Day A.W."/>
            <person name="Ahn J."/>
            <person name="Salmond G.P.C."/>
        </authorList>
    </citation>
    <scope>NUCLEOTIDE SEQUENCE [LARGE SCALE GENOMIC DNA]</scope>
</reference>
<evidence type="ECO:0000256" key="1">
    <source>
        <dbReference type="SAM" id="MobiDB-lite"/>
    </source>
</evidence>
<feature type="compositionally biased region" description="Basic and acidic residues" evidence="1">
    <location>
        <begin position="1"/>
        <end position="13"/>
    </location>
</feature>